<organism evidence="2 3">
    <name type="scientific">Caenorhabditis tropicalis</name>
    <dbReference type="NCBI Taxonomy" id="1561998"/>
    <lineage>
        <taxon>Eukaryota</taxon>
        <taxon>Metazoa</taxon>
        <taxon>Ecdysozoa</taxon>
        <taxon>Nematoda</taxon>
        <taxon>Chromadorea</taxon>
        <taxon>Rhabditida</taxon>
        <taxon>Rhabditina</taxon>
        <taxon>Rhabditomorpha</taxon>
        <taxon>Rhabditoidea</taxon>
        <taxon>Rhabditidae</taxon>
        <taxon>Peloderinae</taxon>
        <taxon>Caenorhabditis</taxon>
    </lineage>
</organism>
<reference evidence="3" key="1">
    <citation type="submission" date="2016-11" db="UniProtKB">
        <authorList>
            <consortium name="WormBaseParasite"/>
        </authorList>
    </citation>
    <scope>IDENTIFICATION</scope>
</reference>
<proteinExistence type="predicted"/>
<sequence length="99" mass="11086">MRVLFTVISLFVVASHAYDAVLFSNQREIGGISAEQLVKGATPEEPIVFIVNPDFTLGQFSVEANAYSSEPTTDFLAKSVKNSNYHESQYFPHPLEVWF</sequence>
<protein>
    <submittedName>
        <fullName evidence="3">COesterase domain-containing protein</fullName>
    </submittedName>
</protein>
<name>A0A1I7UH09_9PELO</name>
<feature type="signal peptide" evidence="1">
    <location>
        <begin position="1"/>
        <end position="17"/>
    </location>
</feature>
<dbReference type="WBParaSite" id="Csp11.Scaffold629.g9239.t1">
    <property type="protein sequence ID" value="Csp11.Scaffold629.g9239.t1"/>
    <property type="gene ID" value="Csp11.Scaffold629.g9239"/>
</dbReference>
<dbReference type="Proteomes" id="UP000095282">
    <property type="component" value="Unplaced"/>
</dbReference>
<evidence type="ECO:0000256" key="1">
    <source>
        <dbReference type="SAM" id="SignalP"/>
    </source>
</evidence>
<feature type="chain" id="PRO_5009308875" evidence="1">
    <location>
        <begin position="18"/>
        <end position="99"/>
    </location>
</feature>
<evidence type="ECO:0000313" key="3">
    <source>
        <dbReference type="WBParaSite" id="Csp11.Scaffold629.g9239.t1"/>
    </source>
</evidence>
<dbReference type="eggNOG" id="KOG3868">
    <property type="taxonomic scope" value="Eukaryota"/>
</dbReference>
<evidence type="ECO:0000313" key="2">
    <source>
        <dbReference type="Proteomes" id="UP000095282"/>
    </source>
</evidence>
<dbReference type="STRING" id="1561998.A0A1I7UH09"/>
<dbReference type="AlphaFoldDB" id="A0A1I7UH09"/>
<keyword evidence="2" id="KW-1185">Reference proteome</keyword>
<keyword evidence="1" id="KW-0732">Signal</keyword>
<accession>A0A1I7UH09</accession>